<dbReference type="Proteomes" id="UP000289738">
    <property type="component" value="Chromosome B08"/>
</dbReference>
<organism evidence="1 2">
    <name type="scientific">Arachis hypogaea</name>
    <name type="common">Peanut</name>
    <dbReference type="NCBI Taxonomy" id="3818"/>
    <lineage>
        <taxon>Eukaryota</taxon>
        <taxon>Viridiplantae</taxon>
        <taxon>Streptophyta</taxon>
        <taxon>Embryophyta</taxon>
        <taxon>Tracheophyta</taxon>
        <taxon>Spermatophyta</taxon>
        <taxon>Magnoliopsida</taxon>
        <taxon>eudicotyledons</taxon>
        <taxon>Gunneridae</taxon>
        <taxon>Pentapetalae</taxon>
        <taxon>rosids</taxon>
        <taxon>fabids</taxon>
        <taxon>Fabales</taxon>
        <taxon>Fabaceae</taxon>
        <taxon>Papilionoideae</taxon>
        <taxon>50 kb inversion clade</taxon>
        <taxon>dalbergioids sensu lato</taxon>
        <taxon>Dalbergieae</taxon>
        <taxon>Pterocarpus clade</taxon>
        <taxon>Arachis</taxon>
    </lineage>
</organism>
<gene>
    <name evidence="1" type="ORF">Ahy_B08g092983</name>
</gene>
<comment type="caution">
    <text evidence="1">The sequence shown here is derived from an EMBL/GenBank/DDBJ whole genome shotgun (WGS) entry which is preliminary data.</text>
</comment>
<name>A0A444Y523_ARAHY</name>
<accession>A0A444Y523</accession>
<evidence type="ECO:0000313" key="2">
    <source>
        <dbReference type="Proteomes" id="UP000289738"/>
    </source>
</evidence>
<keyword evidence="2" id="KW-1185">Reference proteome</keyword>
<dbReference type="AlphaFoldDB" id="A0A444Y523"/>
<protein>
    <submittedName>
        <fullName evidence="1">Uncharacterized protein</fullName>
    </submittedName>
</protein>
<dbReference type="EMBL" id="SDMP01000018">
    <property type="protein sequence ID" value="RYQ97017.1"/>
    <property type="molecule type" value="Genomic_DNA"/>
</dbReference>
<sequence length="75" mass="8180">MCMHHCLLKITGKHSGLTLPCLKLSRTFSCSLKHVTSKLNPKHDLLHLSSPRHVPPLSTSLLGGVGPSPYNLDRA</sequence>
<proteinExistence type="predicted"/>
<evidence type="ECO:0000313" key="1">
    <source>
        <dbReference type="EMBL" id="RYQ97017.1"/>
    </source>
</evidence>
<reference evidence="1 2" key="1">
    <citation type="submission" date="2019-01" db="EMBL/GenBank/DDBJ databases">
        <title>Sequencing of cultivated peanut Arachis hypogaea provides insights into genome evolution and oil improvement.</title>
        <authorList>
            <person name="Chen X."/>
        </authorList>
    </citation>
    <scope>NUCLEOTIDE SEQUENCE [LARGE SCALE GENOMIC DNA]</scope>
    <source>
        <strain evidence="2">cv. Fuhuasheng</strain>
        <tissue evidence="1">Leaves</tissue>
    </source>
</reference>